<gene>
    <name evidence="2" type="ORF">HKK74_09890</name>
</gene>
<comment type="caution">
    <text evidence="2">The sequence shown here is derived from an EMBL/GenBank/DDBJ whole genome shotgun (WGS) entry which is preliminary data.</text>
</comment>
<keyword evidence="1" id="KW-0732">Signal</keyword>
<proteinExistence type="predicted"/>
<feature type="chain" id="PRO_5045209230" description="Secreted protein" evidence="1">
    <location>
        <begin position="38"/>
        <end position="165"/>
    </location>
</feature>
<reference evidence="2 3" key="1">
    <citation type="submission" date="2020-06" db="EMBL/GenBank/DDBJ databases">
        <title>Actinomadura xiongansis sp. nov., isolated from soil of Baiyangdian.</title>
        <authorList>
            <person name="Zhang X."/>
        </authorList>
    </citation>
    <scope>NUCLEOTIDE SEQUENCE [LARGE SCALE GENOMIC DNA]</scope>
    <source>
        <strain evidence="2 3">HBUM206468</strain>
    </source>
</reference>
<evidence type="ECO:0000256" key="1">
    <source>
        <dbReference type="SAM" id="SignalP"/>
    </source>
</evidence>
<accession>A0ABR7LMS6</accession>
<dbReference type="Proteomes" id="UP000805614">
    <property type="component" value="Unassembled WGS sequence"/>
</dbReference>
<feature type="signal peptide" evidence="1">
    <location>
        <begin position="1"/>
        <end position="37"/>
    </location>
</feature>
<dbReference type="EMBL" id="JABVEC010000005">
    <property type="protein sequence ID" value="MBC6465805.1"/>
    <property type="molecule type" value="Genomic_DNA"/>
</dbReference>
<sequence>MRKTSKLNRSTRKIAAAVTVPLVTAAALAVTAPPASAATTKCSGYQYRTGPVVTQVAVKTCVVASGSSRYAYILVEWARAYGGTDWDLFKVHARLERNDGNYATKWCDFTDSMNRYQNGRLTCRTATVSSSVSGGWTGDGIVNFNINLDGLGTKTWELGGSPSVS</sequence>
<evidence type="ECO:0000313" key="3">
    <source>
        <dbReference type="Proteomes" id="UP000805614"/>
    </source>
</evidence>
<organism evidence="2 3">
    <name type="scientific">Actinomadura alba</name>
    <dbReference type="NCBI Taxonomy" id="406431"/>
    <lineage>
        <taxon>Bacteria</taxon>
        <taxon>Bacillati</taxon>
        <taxon>Actinomycetota</taxon>
        <taxon>Actinomycetes</taxon>
        <taxon>Streptosporangiales</taxon>
        <taxon>Thermomonosporaceae</taxon>
        <taxon>Actinomadura</taxon>
    </lineage>
</organism>
<keyword evidence="3" id="KW-1185">Reference proteome</keyword>
<evidence type="ECO:0000313" key="2">
    <source>
        <dbReference type="EMBL" id="MBC6465805.1"/>
    </source>
</evidence>
<dbReference type="RefSeq" id="WP_187242802.1">
    <property type="nucleotide sequence ID" value="NZ_BAAAOK010000006.1"/>
</dbReference>
<evidence type="ECO:0008006" key="4">
    <source>
        <dbReference type="Google" id="ProtNLM"/>
    </source>
</evidence>
<name>A0ABR7LMS6_9ACTN</name>
<protein>
    <recommendedName>
        <fullName evidence="4">Secreted protein</fullName>
    </recommendedName>
</protein>